<dbReference type="Gene3D" id="1.10.340.30">
    <property type="entry name" value="Hypothetical protein, domain 2"/>
    <property type="match status" value="1"/>
</dbReference>
<dbReference type="AlphaFoldDB" id="A0A511XN18"/>
<dbReference type="Pfam" id="PF00730">
    <property type="entry name" value="HhH-GPD"/>
    <property type="match status" value="1"/>
</dbReference>
<dbReference type="InterPro" id="IPR011257">
    <property type="entry name" value="DNA_glycosylase"/>
</dbReference>
<dbReference type="SMART" id="SM00478">
    <property type="entry name" value="ENDO3c"/>
    <property type="match status" value="1"/>
</dbReference>
<comment type="catalytic activity">
    <reaction evidence="1">
        <text>Hydrolysis of alkylated DNA, releasing 3-methyladenine, 3-methylguanine, 7-methylguanine and 7-methyladenine.</text>
        <dbReference type="EC" id="3.2.2.21"/>
    </reaction>
</comment>
<dbReference type="GO" id="GO:0032131">
    <property type="term" value="F:alkylated DNA binding"/>
    <property type="evidence" value="ECO:0007669"/>
    <property type="project" value="TreeGrafter"/>
</dbReference>
<evidence type="ECO:0000256" key="4">
    <source>
        <dbReference type="ARBA" id="ARBA00022763"/>
    </source>
</evidence>
<dbReference type="GO" id="GO:0006307">
    <property type="term" value="P:DNA alkylation repair"/>
    <property type="evidence" value="ECO:0007669"/>
    <property type="project" value="TreeGrafter"/>
</dbReference>
<keyword evidence="8" id="KW-1185">Reference proteome</keyword>
<dbReference type="InterPro" id="IPR003265">
    <property type="entry name" value="HhH-GPD_domain"/>
</dbReference>
<protein>
    <recommendedName>
        <fullName evidence="3">DNA-3-methyladenine glycosylase II</fullName>
        <ecNumber evidence="3">3.2.2.21</ecNumber>
    </recommendedName>
</protein>
<dbReference type="RefSeq" id="WP_146890654.1">
    <property type="nucleotide sequence ID" value="NZ_BJYG01000039.1"/>
</dbReference>
<dbReference type="PROSITE" id="PS00516">
    <property type="entry name" value="ALKYLBASE_DNA_GLYCOS"/>
    <property type="match status" value="1"/>
</dbReference>
<dbReference type="Proteomes" id="UP000321746">
    <property type="component" value="Unassembled WGS sequence"/>
</dbReference>
<dbReference type="InterPro" id="IPR051912">
    <property type="entry name" value="Alkylbase_DNA_Glycosylase/TA"/>
</dbReference>
<evidence type="ECO:0000256" key="1">
    <source>
        <dbReference type="ARBA" id="ARBA00000086"/>
    </source>
</evidence>
<dbReference type="GO" id="GO:0006285">
    <property type="term" value="P:base-excision repair, AP site formation"/>
    <property type="evidence" value="ECO:0007669"/>
    <property type="project" value="TreeGrafter"/>
</dbReference>
<proteinExistence type="inferred from homology"/>
<evidence type="ECO:0000256" key="2">
    <source>
        <dbReference type="ARBA" id="ARBA00010817"/>
    </source>
</evidence>
<feature type="domain" description="HhH-GPD" evidence="6">
    <location>
        <begin position="70"/>
        <end position="225"/>
    </location>
</feature>
<name>A0A511XN18_9PROT</name>
<dbReference type="CDD" id="cd00056">
    <property type="entry name" value="ENDO3c"/>
    <property type="match status" value="1"/>
</dbReference>
<dbReference type="EC" id="3.2.2.21" evidence="3"/>
<accession>A0A511XN18</accession>
<keyword evidence="5" id="KW-0234">DNA repair</keyword>
<dbReference type="GO" id="GO:0043916">
    <property type="term" value="F:DNA-7-methylguanine glycosylase activity"/>
    <property type="evidence" value="ECO:0007669"/>
    <property type="project" value="TreeGrafter"/>
</dbReference>
<dbReference type="FunFam" id="1.10.340.30:FF:000004">
    <property type="entry name" value="DNA-3-methyladenine glycosylase II"/>
    <property type="match status" value="1"/>
</dbReference>
<evidence type="ECO:0000313" key="7">
    <source>
        <dbReference type="EMBL" id="GEN64340.1"/>
    </source>
</evidence>
<organism evidence="7 8">
    <name type="scientific">Acetobacter oeni</name>
    <dbReference type="NCBI Taxonomy" id="304077"/>
    <lineage>
        <taxon>Bacteria</taxon>
        <taxon>Pseudomonadati</taxon>
        <taxon>Pseudomonadota</taxon>
        <taxon>Alphaproteobacteria</taxon>
        <taxon>Acetobacterales</taxon>
        <taxon>Acetobacteraceae</taxon>
        <taxon>Acetobacter</taxon>
    </lineage>
</organism>
<evidence type="ECO:0000313" key="8">
    <source>
        <dbReference type="Proteomes" id="UP000321746"/>
    </source>
</evidence>
<reference evidence="7 8" key="1">
    <citation type="submission" date="2019-07" db="EMBL/GenBank/DDBJ databases">
        <title>Whole genome shotgun sequence of Acetobacter oeni NBRC 105207.</title>
        <authorList>
            <person name="Hosoyama A."/>
            <person name="Uohara A."/>
            <person name="Ohji S."/>
            <person name="Ichikawa N."/>
        </authorList>
    </citation>
    <scope>NUCLEOTIDE SEQUENCE [LARGE SCALE GENOMIC DNA]</scope>
    <source>
        <strain evidence="7 8">NBRC 105207</strain>
    </source>
</reference>
<dbReference type="InterPro" id="IPR000035">
    <property type="entry name" value="Alkylbase_DNA_glycsylse_CS"/>
</dbReference>
<dbReference type="PANTHER" id="PTHR43003">
    <property type="entry name" value="DNA-3-METHYLADENINE GLYCOSYLASE"/>
    <property type="match status" value="1"/>
</dbReference>
<dbReference type="GO" id="GO:0008725">
    <property type="term" value="F:DNA-3-methyladenine glycosylase activity"/>
    <property type="evidence" value="ECO:0007669"/>
    <property type="project" value="TreeGrafter"/>
</dbReference>
<evidence type="ECO:0000256" key="3">
    <source>
        <dbReference type="ARBA" id="ARBA00012000"/>
    </source>
</evidence>
<comment type="similarity">
    <text evidence="2">Belongs to the alkylbase DNA glycosidase AlkA family.</text>
</comment>
<comment type="caution">
    <text evidence="7">The sequence shown here is derived from an EMBL/GenBank/DDBJ whole genome shotgun (WGS) entry which is preliminary data.</text>
</comment>
<sequence>MKKKNGNNKKQPNTIVLPPEPAHATVLHPAEPFLAAADPDFAELIRRVGPCRLEPDHTGEPYEALIRAVLYQQLHGRAAAAIFGRLKALSDGRCPSPEDLLTYSFEALRGCGLSARKIATVQAVAEASLNGVVPARAKAESMETEDLIARITSLRGIGRWTVEMLLIFTLGKPDIMPVDDFGVSEGWRKLKGLETRLRPRQLGEATLCLAPWRSAAAWYLWRAAAEGKTTGTGNPVTG</sequence>
<dbReference type="Gene3D" id="1.10.1670.40">
    <property type="match status" value="1"/>
</dbReference>
<dbReference type="GO" id="GO:0032993">
    <property type="term" value="C:protein-DNA complex"/>
    <property type="evidence" value="ECO:0007669"/>
    <property type="project" value="TreeGrafter"/>
</dbReference>
<keyword evidence="4" id="KW-0227">DNA damage</keyword>
<evidence type="ECO:0000259" key="6">
    <source>
        <dbReference type="SMART" id="SM00478"/>
    </source>
</evidence>
<dbReference type="EMBL" id="BJYG01000039">
    <property type="protein sequence ID" value="GEN64340.1"/>
    <property type="molecule type" value="Genomic_DNA"/>
</dbReference>
<dbReference type="SUPFAM" id="SSF48150">
    <property type="entry name" value="DNA-glycosylase"/>
    <property type="match status" value="1"/>
</dbReference>
<dbReference type="OrthoDB" id="9811249at2"/>
<gene>
    <name evidence="7" type="ORF">AOE01nite_25640</name>
</gene>
<dbReference type="PANTHER" id="PTHR43003:SF5">
    <property type="entry name" value="DNA-3-METHYLADENINE GLYCOSYLASE"/>
    <property type="match status" value="1"/>
</dbReference>
<evidence type="ECO:0000256" key="5">
    <source>
        <dbReference type="ARBA" id="ARBA00023204"/>
    </source>
</evidence>